<dbReference type="InterPro" id="IPR005495">
    <property type="entry name" value="LptG/LptF_permease"/>
</dbReference>
<keyword evidence="5 9" id="KW-0812">Transmembrane</keyword>
<comment type="subcellular location">
    <subcellularLocation>
        <location evidence="2">Cell membrane</location>
        <topology evidence="2">Multi-pass membrane protein</topology>
    </subcellularLocation>
</comment>
<evidence type="ECO:0000256" key="8">
    <source>
        <dbReference type="ARBA" id="ARBA00026081"/>
    </source>
</evidence>
<feature type="transmembrane region" description="Helical" evidence="9">
    <location>
        <begin position="277"/>
        <end position="299"/>
    </location>
</feature>
<evidence type="ECO:0000256" key="2">
    <source>
        <dbReference type="ARBA" id="ARBA00004651"/>
    </source>
</evidence>
<accession>A0ABY4SXY0</accession>
<evidence type="ECO:0000313" key="11">
    <source>
        <dbReference type="Proteomes" id="UP001056834"/>
    </source>
</evidence>
<evidence type="ECO:0000256" key="1">
    <source>
        <dbReference type="ARBA" id="ARBA00002265"/>
    </source>
</evidence>
<feature type="transmembrane region" description="Helical" evidence="9">
    <location>
        <begin position="336"/>
        <end position="357"/>
    </location>
</feature>
<dbReference type="NCBIfam" id="TIGR04408">
    <property type="entry name" value="LptG_lptG"/>
    <property type="match status" value="1"/>
</dbReference>
<feature type="transmembrane region" description="Helical" evidence="9">
    <location>
        <begin position="62"/>
        <end position="81"/>
    </location>
</feature>
<reference evidence="10" key="1">
    <citation type="submission" date="2022-05" db="EMBL/GenBank/DDBJ databases">
        <title>Impact of host demography and evolutionary history on endosymbiont molecular evolution: a test in carpenter ants (Genus Camponotus) and their Blochmannia endosymbionts.</title>
        <authorList>
            <person name="Manthey J.D."/>
            <person name="Giron J.C."/>
            <person name="Hruska J.P."/>
        </authorList>
    </citation>
    <scope>NUCLEOTIDE SEQUENCE</scope>
    <source>
        <strain evidence="10">C-006</strain>
    </source>
</reference>
<keyword evidence="7 9" id="KW-0472">Membrane</keyword>
<dbReference type="PANTHER" id="PTHR33529:SF2">
    <property type="entry name" value="LIPOPOLYSACCHARIDE EXPORT SYSTEM PERMEASE PROTEIN LPTG"/>
    <property type="match status" value="1"/>
</dbReference>
<protein>
    <submittedName>
        <fullName evidence="10">LPS export ABC transporter permease LptG</fullName>
    </submittedName>
</protein>
<sequence length="358" mass="41660">MCGILNKYIRAILFSSITVVFLILISLSSIIRLVDELRKIEIENYSIFEVVIFIILSVPKDFILFFPIAVLLGGLIGLSIFETHNEFIAIQLFGYSKFQIFISAIKAAMPILLCSLIFNEWLMPNSEKMIYKYRDHSQNNFYLVSEKIKNFWFRDKDNFVHVECVTTYEELLGVTLYNFNKKQKLNKIFYAKRAIFINKVWNLLDVTELCISENMHTINNSKFSCVEWNIQLNPKILSMITVRPNILSISNLYNCIKYFNQNRQNSRHYQIIFWNKILSPISGIVMMFTALTCTFGPLYQKKMGFKLFIGSIIGFLFYILNQIFSVSSAAHNISPVFSALIPSIVFLLLSIMIIRIYS</sequence>
<evidence type="ECO:0000313" key="10">
    <source>
        <dbReference type="EMBL" id="URJ25128.1"/>
    </source>
</evidence>
<evidence type="ECO:0000256" key="4">
    <source>
        <dbReference type="ARBA" id="ARBA00022475"/>
    </source>
</evidence>
<dbReference type="EMBL" id="CP097762">
    <property type="protein sequence ID" value="URJ25128.1"/>
    <property type="molecule type" value="Genomic_DNA"/>
</dbReference>
<dbReference type="RefSeq" id="WP_250223259.1">
    <property type="nucleotide sequence ID" value="NZ_CP097762.1"/>
</dbReference>
<evidence type="ECO:0000256" key="9">
    <source>
        <dbReference type="SAM" id="Phobius"/>
    </source>
</evidence>
<evidence type="ECO:0000256" key="3">
    <source>
        <dbReference type="ARBA" id="ARBA00007725"/>
    </source>
</evidence>
<comment type="similarity">
    <text evidence="3">Belongs to the LptF/LptG family.</text>
</comment>
<name>A0ABY4SXY0_9ENTR</name>
<dbReference type="InterPro" id="IPR030923">
    <property type="entry name" value="LptG"/>
</dbReference>
<dbReference type="Proteomes" id="UP001056834">
    <property type="component" value="Chromosome"/>
</dbReference>
<gene>
    <name evidence="10" type="primary">lptG</name>
    <name evidence="10" type="ORF">M9405_00075</name>
</gene>
<feature type="transmembrane region" description="Helical" evidence="9">
    <location>
        <begin position="12"/>
        <end position="34"/>
    </location>
</feature>
<keyword evidence="11" id="KW-1185">Reference proteome</keyword>
<keyword evidence="6 9" id="KW-1133">Transmembrane helix</keyword>
<evidence type="ECO:0000256" key="6">
    <source>
        <dbReference type="ARBA" id="ARBA00022989"/>
    </source>
</evidence>
<feature type="transmembrane region" description="Helical" evidence="9">
    <location>
        <begin position="101"/>
        <end position="122"/>
    </location>
</feature>
<organism evidence="10 11">
    <name type="scientific">Candidatus Blochmannia ocreatus</name>
    <name type="common">nom. nud.</name>
    <dbReference type="NCBI Taxonomy" id="251538"/>
    <lineage>
        <taxon>Bacteria</taxon>
        <taxon>Pseudomonadati</taxon>
        <taxon>Pseudomonadota</taxon>
        <taxon>Gammaproteobacteria</taxon>
        <taxon>Enterobacterales</taxon>
        <taxon>Enterobacteriaceae</taxon>
        <taxon>ant endosymbionts</taxon>
        <taxon>Candidatus Blochmanniella</taxon>
    </lineage>
</organism>
<dbReference type="PANTHER" id="PTHR33529">
    <property type="entry name" value="SLR0882 PROTEIN-RELATED"/>
    <property type="match status" value="1"/>
</dbReference>
<comment type="subunit">
    <text evidence="8">Component of the lipopolysaccharide transport and assembly complex. The LptBFG transporter is composed of two ATP-binding proteins (LptB) and two transmembrane proteins (LptF and LptG).</text>
</comment>
<keyword evidence="4" id="KW-1003">Cell membrane</keyword>
<proteinExistence type="inferred from homology"/>
<comment type="function">
    <text evidence="1">Part of the ABC transporter complex LptBFG involved in the translocation of lipopolysaccharide (LPS) from the inner membrane to the outer membrane.</text>
</comment>
<evidence type="ECO:0000256" key="7">
    <source>
        <dbReference type="ARBA" id="ARBA00023136"/>
    </source>
</evidence>
<dbReference type="Pfam" id="PF03739">
    <property type="entry name" value="LptF_LptG"/>
    <property type="match status" value="1"/>
</dbReference>
<feature type="transmembrane region" description="Helical" evidence="9">
    <location>
        <begin position="305"/>
        <end position="324"/>
    </location>
</feature>
<evidence type="ECO:0000256" key="5">
    <source>
        <dbReference type="ARBA" id="ARBA00022692"/>
    </source>
</evidence>